<dbReference type="EMBL" id="JAYWIO010000004">
    <property type="protein sequence ID" value="KAK7267923.1"/>
    <property type="molecule type" value="Genomic_DNA"/>
</dbReference>
<gene>
    <name evidence="1" type="ORF">RIF29_20604</name>
</gene>
<dbReference type="AlphaFoldDB" id="A0AAN9I580"/>
<organism evidence="1 2">
    <name type="scientific">Crotalaria pallida</name>
    <name type="common">Smooth rattlebox</name>
    <name type="synonym">Crotalaria striata</name>
    <dbReference type="NCBI Taxonomy" id="3830"/>
    <lineage>
        <taxon>Eukaryota</taxon>
        <taxon>Viridiplantae</taxon>
        <taxon>Streptophyta</taxon>
        <taxon>Embryophyta</taxon>
        <taxon>Tracheophyta</taxon>
        <taxon>Spermatophyta</taxon>
        <taxon>Magnoliopsida</taxon>
        <taxon>eudicotyledons</taxon>
        <taxon>Gunneridae</taxon>
        <taxon>Pentapetalae</taxon>
        <taxon>rosids</taxon>
        <taxon>fabids</taxon>
        <taxon>Fabales</taxon>
        <taxon>Fabaceae</taxon>
        <taxon>Papilionoideae</taxon>
        <taxon>50 kb inversion clade</taxon>
        <taxon>genistoids sensu lato</taxon>
        <taxon>core genistoids</taxon>
        <taxon>Crotalarieae</taxon>
        <taxon>Crotalaria</taxon>
    </lineage>
</organism>
<evidence type="ECO:0008006" key="3">
    <source>
        <dbReference type="Google" id="ProtNLM"/>
    </source>
</evidence>
<dbReference type="Proteomes" id="UP001372338">
    <property type="component" value="Unassembled WGS sequence"/>
</dbReference>
<proteinExistence type="predicted"/>
<accession>A0AAN9I580</accession>
<name>A0AAN9I580_CROPI</name>
<keyword evidence="2" id="KW-1185">Reference proteome</keyword>
<protein>
    <recommendedName>
        <fullName evidence="3">Reverse transcriptase zinc-binding domain-containing protein</fullName>
    </recommendedName>
</protein>
<evidence type="ECO:0000313" key="1">
    <source>
        <dbReference type="EMBL" id="KAK7267923.1"/>
    </source>
</evidence>
<comment type="caution">
    <text evidence="1">The sequence shown here is derived from an EMBL/GenBank/DDBJ whole genome shotgun (WGS) entry which is preliminary data.</text>
</comment>
<reference evidence="1 2" key="1">
    <citation type="submission" date="2024-01" db="EMBL/GenBank/DDBJ databases">
        <title>The genomes of 5 underutilized Papilionoideae crops provide insights into root nodulation and disease resistanc.</title>
        <authorList>
            <person name="Yuan L."/>
        </authorList>
    </citation>
    <scope>NUCLEOTIDE SEQUENCE [LARGE SCALE GENOMIC DNA]</scope>
    <source>
        <strain evidence="1">ZHUSHIDOU_FW_LH</strain>
        <tissue evidence="1">Leaf</tissue>
    </source>
</reference>
<evidence type="ECO:0000313" key="2">
    <source>
        <dbReference type="Proteomes" id="UP001372338"/>
    </source>
</evidence>
<sequence length="168" mass="19315">MWNLTRDVYSVKSGYQVAMEEICPSGSSSTDQTSSLQWKLLWNAPSIPRSKELVCPWRGLNRETVFHALVLCPHARLAWFASSLGITYSGGEECFGNWFQSMFLASRNKEAIGLTCEITWAIWSSRNMKTFNNKELDMRQIINLANSMHLDLKPKNSSSPWQHQRWPL</sequence>